<proteinExistence type="predicted"/>
<dbReference type="Proteomes" id="UP000681722">
    <property type="component" value="Unassembled WGS sequence"/>
</dbReference>
<reference evidence="2" key="1">
    <citation type="submission" date="2021-02" db="EMBL/GenBank/DDBJ databases">
        <authorList>
            <person name="Nowell W R."/>
        </authorList>
    </citation>
    <scope>NUCLEOTIDE SEQUENCE</scope>
</reference>
<evidence type="ECO:0000256" key="1">
    <source>
        <dbReference type="SAM" id="MobiDB-lite"/>
    </source>
</evidence>
<dbReference type="Proteomes" id="UP000663829">
    <property type="component" value="Unassembled WGS sequence"/>
</dbReference>
<evidence type="ECO:0000313" key="3">
    <source>
        <dbReference type="EMBL" id="CAF3637572.1"/>
    </source>
</evidence>
<evidence type="ECO:0000313" key="4">
    <source>
        <dbReference type="Proteomes" id="UP000663829"/>
    </source>
</evidence>
<protein>
    <submittedName>
        <fullName evidence="2">Uncharacterized protein</fullName>
    </submittedName>
</protein>
<evidence type="ECO:0000313" key="2">
    <source>
        <dbReference type="EMBL" id="CAF0849966.1"/>
    </source>
</evidence>
<organism evidence="2 4">
    <name type="scientific">Didymodactylos carnosus</name>
    <dbReference type="NCBI Taxonomy" id="1234261"/>
    <lineage>
        <taxon>Eukaryota</taxon>
        <taxon>Metazoa</taxon>
        <taxon>Spiralia</taxon>
        <taxon>Gnathifera</taxon>
        <taxon>Rotifera</taxon>
        <taxon>Eurotatoria</taxon>
        <taxon>Bdelloidea</taxon>
        <taxon>Philodinida</taxon>
        <taxon>Philodinidae</taxon>
        <taxon>Didymodactylos</taxon>
    </lineage>
</organism>
<dbReference type="AlphaFoldDB" id="A0A813WBS5"/>
<gene>
    <name evidence="2" type="ORF">GPM918_LOCUS6018</name>
    <name evidence="3" type="ORF">SRO942_LOCUS6018</name>
</gene>
<keyword evidence="4" id="KW-1185">Reference proteome</keyword>
<feature type="region of interest" description="Disordered" evidence="1">
    <location>
        <begin position="1"/>
        <end position="69"/>
    </location>
</feature>
<dbReference type="Pfam" id="PF11034">
    <property type="entry name" value="Grg1"/>
    <property type="match status" value="1"/>
</dbReference>
<sequence length="69" mass="7563">MDAAKAGVEKIKETVTGQKAQDHLEKASDPNRPASDRIDHALDAGKQKAKEQEHCTKADCHAADHKHNH</sequence>
<name>A0A813WBS5_9BILA</name>
<accession>A0A813WBS5</accession>
<feature type="compositionally biased region" description="Basic and acidic residues" evidence="1">
    <location>
        <begin position="20"/>
        <end position="69"/>
    </location>
</feature>
<dbReference type="OrthoDB" id="10046431at2759"/>
<dbReference type="EMBL" id="CAJNOQ010000904">
    <property type="protein sequence ID" value="CAF0849966.1"/>
    <property type="molecule type" value="Genomic_DNA"/>
</dbReference>
<comment type="caution">
    <text evidence="2">The sequence shown here is derived from an EMBL/GenBank/DDBJ whole genome shotgun (WGS) entry which is preliminary data.</text>
</comment>
<dbReference type="EMBL" id="CAJOBC010000904">
    <property type="protein sequence ID" value="CAF3637572.1"/>
    <property type="molecule type" value="Genomic_DNA"/>
</dbReference>
<dbReference type="InterPro" id="IPR020100">
    <property type="entry name" value="Glc-repressible_Grg1"/>
</dbReference>